<dbReference type="AlphaFoldDB" id="A0A2S7SRT9"/>
<dbReference type="RefSeq" id="WP_105040403.1">
    <property type="nucleotide sequence ID" value="NZ_PPSL01000005.1"/>
</dbReference>
<evidence type="ECO:0000256" key="2">
    <source>
        <dbReference type="RuleBase" id="RU363015"/>
    </source>
</evidence>
<sequence>MNANDQNFTPVSSKEETTFLEGPHSRWRELKFVYGVLKEFVYGFRKLHFLGPCVTVFGSARFNEHHPYYELARELGREVVKLGFTVITGGGPGIMEAANRGAKEGGGRSIGCNIILPAEQKHNNYLDSWVSINYFFIRKVLLTKYSYAFVVLPGGYGTMDEFFEAITLIQTGKTLRFPVILMGKSYHSELYGYIQKMVQEKTISPEDAQLFLFTDSVADAIDHINLYAIEGFGLKKKKKIKPSFLLWESK</sequence>
<name>A0A2S7SRT9_9BACT</name>
<dbReference type="PANTHER" id="PTHR43393:SF3">
    <property type="entry name" value="LYSINE DECARBOXYLASE-LIKE PROTEIN"/>
    <property type="match status" value="1"/>
</dbReference>
<evidence type="ECO:0000313" key="3">
    <source>
        <dbReference type="EMBL" id="PQJ09632.1"/>
    </source>
</evidence>
<proteinExistence type="inferred from homology"/>
<keyword evidence="2" id="KW-0378">Hydrolase</keyword>
<accession>A0A2S7SRT9</accession>
<protein>
    <recommendedName>
        <fullName evidence="2">Cytokinin riboside 5'-monophosphate phosphoribohydrolase</fullName>
        <ecNumber evidence="2">3.2.2.n1</ecNumber>
    </recommendedName>
</protein>
<dbReference type="EC" id="3.2.2.n1" evidence="2"/>
<comment type="caution">
    <text evidence="3">The sequence shown here is derived from an EMBL/GenBank/DDBJ whole genome shotgun (WGS) entry which is preliminary data.</text>
</comment>
<keyword evidence="4" id="KW-1185">Reference proteome</keyword>
<dbReference type="Gene3D" id="3.40.50.450">
    <property type="match status" value="1"/>
</dbReference>
<evidence type="ECO:0000256" key="1">
    <source>
        <dbReference type="ARBA" id="ARBA00000274"/>
    </source>
</evidence>
<dbReference type="GO" id="GO:0005829">
    <property type="term" value="C:cytosol"/>
    <property type="evidence" value="ECO:0007669"/>
    <property type="project" value="TreeGrafter"/>
</dbReference>
<gene>
    <name evidence="3" type="ORF">CJD36_016980</name>
</gene>
<dbReference type="InterPro" id="IPR052341">
    <property type="entry name" value="LOG_family_nucleotidases"/>
</dbReference>
<dbReference type="SUPFAM" id="SSF102405">
    <property type="entry name" value="MCP/YpsA-like"/>
    <property type="match status" value="1"/>
</dbReference>
<dbReference type="NCBIfam" id="TIGR00730">
    <property type="entry name" value="Rossman fold protein, TIGR00730 family"/>
    <property type="match status" value="1"/>
</dbReference>
<dbReference type="GO" id="GO:0008714">
    <property type="term" value="F:AMP nucleosidase activity"/>
    <property type="evidence" value="ECO:0007669"/>
    <property type="project" value="UniProtKB-EC"/>
</dbReference>
<comment type="similarity">
    <text evidence="2">Belongs to the LOG family.</text>
</comment>
<comment type="catalytic activity">
    <reaction evidence="1">
        <text>AMP + H2O = D-ribose 5-phosphate + adenine</text>
        <dbReference type="Rhea" id="RHEA:20129"/>
        <dbReference type="ChEBI" id="CHEBI:15377"/>
        <dbReference type="ChEBI" id="CHEBI:16708"/>
        <dbReference type="ChEBI" id="CHEBI:78346"/>
        <dbReference type="ChEBI" id="CHEBI:456215"/>
        <dbReference type="EC" id="3.2.2.4"/>
    </reaction>
</comment>
<dbReference type="GO" id="GO:0009691">
    <property type="term" value="P:cytokinin biosynthetic process"/>
    <property type="evidence" value="ECO:0007669"/>
    <property type="project" value="UniProtKB-UniRule"/>
</dbReference>
<dbReference type="Proteomes" id="UP000239872">
    <property type="component" value="Unassembled WGS sequence"/>
</dbReference>
<dbReference type="InterPro" id="IPR031100">
    <property type="entry name" value="LOG_fam"/>
</dbReference>
<dbReference type="Pfam" id="PF03641">
    <property type="entry name" value="Lysine_decarbox"/>
    <property type="match status" value="1"/>
</dbReference>
<reference evidence="3 4" key="1">
    <citation type="submission" date="2018-01" db="EMBL/GenBank/DDBJ databases">
        <title>A novel member of the phylum Bacteroidetes isolated from glacier ice.</title>
        <authorList>
            <person name="Liu Q."/>
            <person name="Xin Y.-H."/>
        </authorList>
    </citation>
    <scope>NUCLEOTIDE SEQUENCE [LARGE SCALE GENOMIC DNA]</scope>
    <source>
        <strain evidence="3 4">RB1R16</strain>
    </source>
</reference>
<dbReference type="PANTHER" id="PTHR43393">
    <property type="entry name" value="CYTOKININ RIBOSIDE 5'-MONOPHOSPHATE PHOSPHORIBOHYDROLASE"/>
    <property type="match status" value="1"/>
</dbReference>
<dbReference type="InterPro" id="IPR005269">
    <property type="entry name" value="LOG"/>
</dbReference>
<dbReference type="OrthoDB" id="9801098at2"/>
<organism evidence="3 4">
    <name type="scientific">Flavipsychrobacter stenotrophus</name>
    <dbReference type="NCBI Taxonomy" id="2077091"/>
    <lineage>
        <taxon>Bacteria</taxon>
        <taxon>Pseudomonadati</taxon>
        <taxon>Bacteroidota</taxon>
        <taxon>Chitinophagia</taxon>
        <taxon>Chitinophagales</taxon>
        <taxon>Chitinophagaceae</taxon>
        <taxon>Flavipsychrobacter</taxon>
    </lineage>
</organism>
<dbReference type="EMBL" id="PPSL01000005">
    <property type="protein sequence ID" value="PQJ09632.1"/>
    <property type="molecule type" value="Genomic_DNA"/>
</dbReference>
<evidence type="ECO:0000313" key="4">
    <source>
        <dbReference type="Proteomes" id="UP000239872"/>
    </source>
</evidence>
<keyword evidence="2" id="KW-0203">Cytokinin biosynthesis</keyword>